<dbReference type="AlphaFoldDB" id="D5BUT8"/>
<dbReference type="EMBL" id="CP001798">
    <property type="protein sequence ID" value="ADE13488.1"/>
    <property type="molecule type" value="Genomic_DNA"/>
</dbReference>
<proteinExistence type="predicted"/>
<protein>
    <submittedName>
        <fullName evidence="1">Uncharacterized protein</fullName>
    </submittedName>
</protein>
<dbReference type="KEGG" id="nhl:Nhal_0289"/>
<dbReference type="Proteomes" id="UP000001844">
    <property type="component" value="Chromosome"/>
</dbReference>
<accession>D5BUT8</accession>
<keyword evidence="2" id="KW-1185">Reference proteome</keyword>
<organism evidence="1 2">
    <name type="scientific">Nitrosococcus halophilus (strain Nc4)</name>
    <dbReference type="NCBI Taxonomy" id="472759"/>
    <lineage>
        <taxon>Bacteria</taxon>
        <taxon>Pseudomonadati</taxon>
        <taxon>Pseudomonadota</taxon>
        <taxon>Gammaproteobacteria</taxon>
        <taxon>Chromatiales</taxon>
        <taxon>Chromatiaceae</taxon>
        <taxon>Nitrosococcus</taxon>
    </lineage>
</organism>
<evidence type="ECO:0000313" key="1">
    <source>
        <dbReference type="EMBL" id="ADE13488.1"/>
    </source>
</evidence>
<reference evidence="2" key="1">
    <citation type="submission" date="2010-04" db="EMBL/GenBank/DDBJ databases">
        <title>Complete genome sequence of Nitrosococcus halophilus Nc4, a salt-adapted, aerobic obligate ammonia-oxidizing sulfur purple bacterium.</title>
        <authorList>
            <consortium name="US DOE Joint Genome Institute"/>
            <person name="Campbell M.A."/>
            <person name="Malfatti S.A."/>
            <person name="Chain P.S.G."/>
            <person name="Heidelberg J.F."/>
            <person name="Ward B.B."/>
            <person name="Klotz M.G."/>
        </authorList>
    </citation>
    <scope>NUCLEOTIDE SEQUENCE [LARGE SCALE GENOMIC DNA]</scope>
    <source>
        <strain evidence="2">Nc4</strain>
    </source>
</reference>
<dbReference type="HOGENOM" id="CLU_3186367_0_0_6"/>
<sequence>MNTSALIQDAKNRISALTFVSETAIMQLPAPIIDVEIKELTFTRKP</sequence>
<name>D5BUT8_NITHN</name>
<gene>
    <name evidence="1" type="ordered locus">Nhal_0289</name>
</gene>
<dbReference type="STRING" id="472759.Nhal_0289"/>
<evidence type="ECO:0000313" key="2">
    <source>
        <dbReference type="Proteomes" id="UP000001844"/>
    </source>
</evidence>